<dbReference type="Pfam" id="PF01607">
    <property type="entry name" value="CBM_14"/>
    <property type="match status" value="3"/>
</dbReference>
<evidence type="ECO:0000256" key="2">
    <source>
        <dbReference type="ARBA" id="ARBA00022729"/>
    </source>
</evidence>
<dbReference type="InterPro" id="IPR051940">
    <property type="entry name" value="Chitin_bind-dev_reg"/>
</dbReference>
<feature type="domain" description="Chitin-binding type-2" evidence="7">
    <location>
        <begin position="130"/>
        <end position="185"/>
    </location>
</feature>
<evidence type="ECO:0000256" key="5">
    <source>
        <dbReference type="ARBA" id="ARBA00023180"/>
    </source>
</evidence>
<comment type="caution">
    <text evidence="8">The sequence shown here is derived from an EMBL/GenBank/DDBJ whole genome shotgun (WGS) entry which is preliminary data.</text>
</comment>
<dbReference type="Gene3D" id="2.170.140.10">
    <property type="entry name" value="Chitin binding domain"/>
    <property type="match status" value="3"/>
</dbReference>
<dbReference type="PROSITE" id="PS50940">
    <property type="entry name" value="CHIT_BIND_II"/>
    <property type="match status" value="3"/>
</dbReference>
<keyword evidence="1" id="KW-0147">Chitin-binding</keyword>
<proteinExistence type="predicted"/>
<dbReference type="InterPro" id="IPR002557">
    <property type="entry name" value="Chitin-bd_dom"/>
</dbReference>
<feature type="domain" description="Chitin-binding type-2" evidence="7">
    <location>
        <begin position="48"/>
        <end position="109"/>
    </location>
</feature>
<evidence type="ECO:0000259" key="7">
    <source>
        <dbReference type="PROSITE" id="PS50940"/>
    </source>
</evidence>
<evidence type="ECO:0000256" key="3">
    <source>
        <dbReference type="ARBA" id="ARBA00022737"/>
    </source>
</evidence>
<dbReference type="PANTHER" id="PTHR23301:SF0">
    <property type="entry name" value="CHITIN-BINDING TYPE-2 DOMAIN-CONTAINING PROTEIN-RELATED"/>
    <property type="match status" value="1"/>
</dbReference>
<feature type="domain" description="Chitin-binding type-2" evidence="7">
    <location>
        <begin position="343"/>
        <end position="401"/>
    </location>
</feature>
<dbReference type="Proteomes" id="UP000502823">
    <property type="component" value="Unassembled WGS sequence"/>
</dbReference>
<evidence type="ECO:0000313" key="8">
    <source>
        <dbReference type="EMBL" id="GFG40378.1"/>
    </source>
</evidence>
<evidence type="ECO:0000313" key="9">
    <source>
        <dbReference type="Proteomes" id="UP000502823"/>
    </source>
</evidence>
<evidence type="ECO:0000256" key="6">
    <source>
        <dbReference type="SAM" id="SignalP"/>
    </source>
</evidence>
<dbReference type="SMART" id="SM00494">
    <property type="entry name" value="ChtBD2"/>
    <property type="match status" value="3"/>
</dbReference>
<keyword evidence="9" id="KW-1185">Reference proteome</keyword>
<dbReference type="OrthoDB" id="9987187at2759"/>
<accession>A0A6L2QBD5</accession>
<dbReference type="EMBL" id="BLKM01001933">
    <property type="protein sequence ID" value="GFG40378.1"/>
    <property type="molecule type" value="Genomic_DNA"/>
</dbReference>
<evidence type="ECO:0000256" key="4">
    <source>
        <dbReference type="ARBA" id="ARBA00023157"/>
    </source>
</evidence>
<dbReference type="GO" id="GO:0005576">
    <property type="term" value="C:extracellular region"/>
    <property type="evidence" value="ECO:0007669"/>
    <property type="project" value="InterPro"/>
</dbReference>
<organism evidence="8 9">
    <name type="scientific">Coptotermes formosanus</name>
    <name type="common">Formosan subterranean termite</name>
    <dbReference type="NCBI Taxonomy" id="36987"/>
    <lineage>
        <taxon>Eukaryota</taxon>
        <taxon>Metazoa</taxon>
        <taxon>Ecdysozoa</taxon>
        <taxon>Arthropoda</taxon>
        <taxon>Hexapoda</taxon>
        <taxon>Insecta</taxon>
        <taxon>Pterygota</taxon>
        <taxon>Neoptera</taxon>
        <taxon>Polyneoptera</taxon>
        <taxon>Dictyoptera</taxon>
        <taxon>Blattodea</taxon>
        <taxon>Blattoidea</taxon>
        <taxon>Termitoidae</taxon>
        <taxon>Rhinotermitidae</taxon>
        <taxon>Coptotermes</taxon>
    </lineage>
</organism>
<protein>
    <recommendedName>
        <fullName evidence="7">Chitin-binding type-2 domain-containing protein</fullName>
    </recommendedName>
</protein>
<feature type="signal peptide" evidence="6">
    <location>
        <begin position="1"/>
        <end position="34"/>
    </location>
</feature>
<keyword evidence="2 6" id="KW-0732">Signal</keyword>
<dbReference type="AlphaFoldDB" id="A0A6L2QBD5"/>
<dbReference type="InParanoid" id="A0A6L2QBD5"/>
<reference evidence="9" key="1">
    <citation type="submission" date="2020-01" db="EMBL/GenBank/DDBJ databases">
        <title>Draft genome sequence of the Termite Coptotermes fromosanus.</title>
        <authorList>
            <person name="Itakura S."/>
            <person name="Yosikawa Y."/>
            <person name="Umezawa K."/>
        </authorList>
    </citation>
    <scope>NUCLEOTIDE SEQUENCE [LARGE SCALE GENOMIC DNA]</scope>
</reference>
<feature type="chain" id="PRO_5027035771" description="Chitin-binding type-2 domain-containing protein" evidence="6">
    <location>
        <begin position="35"/>
        <end position="436"/>
    </location>
</feature>
<dbReference type="SUPFAM" id="SSF57625">
    <property type="entry name" value="Invertebrate chitin-binding proteins"/>
    <property type="match status" value="3"/>
</dbReference>
<dbReference type="GO" id="GO:0008061">
    <property type="term" value="F:chitin binding"/>
    <property type="evidence" value="ECO:0007669"/>
    <property type="project" value="UniProtKB-KW"/>
</dbReference>
<gene>
    <name evidence="8" type="ORF">Cfor_04258</name>
</gene>
<sequence>MRNKLAKNSSRDVLLGRQSRVLLSLLLIATNVDCWPWGSDLSCPPGPEPLCPSNPSDDTANYFPHPTDCHYYIQCDGSRRPICRQCGPAVYFSPKILNCLWPLEAKCEHNATTREQTLLPAICGPDRQHHLDCDQEGSTFRDPSSCEHYFKCTGGTKVRNKCPSGQHFNSMLGVCGDPCKAGCEPGTNCDVRTSTVRTESTPFQSTSSKCIPGVNCPTGTTSRKCIPGVNCTTRSTPTPSCIPGVNCPTRSTTTSSCIPGVNCPTRSTTTPSCTPGVNCPTRNTPTPSCIPGVSCPTESTHKLKCISGMNCSDTTTPKCINDFKCADNEIPVCFPNTVCDNRLPQCPVCNEDGQTFAHPLNCDWYYKCQGKVAVPMQCGCGFLYNTKYNVCDYPCNVDCKNRAKRATQLKTFCQHNSHHSAGTEASSQGNQNSKCG</sequence>
<keyword evidence="5" id="KW-0325">Glycoprotein</keyword>
<dbReference type="PANTHER" id="PTHR23301">
    <property type="entry name" value="CHITIN BINDING PERITROPHIN-A"/>
    <property type="match status" value="1"/>
</dbReference>
<evidence type="ECO:0000256" key="1">
    <source>
        <dbReference type="ARBA" id="ARBA00022669"/>
    </source>
</evidence>
<name>A0A6L2QBD5_COPFO</name>
<keyword evidence="4" id="KW-1015">Disulfide bond</keyword>
<keyword evidence="3" id="KW-0677">Repeat</keyword>
<dbReference type="InterPro" id="IPR036508">
    <property type="entry name" value="Chitin-bd_dom_sf"/>
</dbReference>